<organism evidence="1 2">
    <name type="scientific">Caenorhabditis auriculariae</name>
    <dbReference type="NCBI Taxonomy" id="2777116"/>
    <lineage>
        <taxon>Eukaryota</taxon>
        <taxon>Metazoa</taxon>
        <taxon>Ecdysozoa</taxon>
        <taxon>Nematoda</taxon>
        <taxon>Chromadorea</taxon>
        <taxon>Rhabditida</taxon>
        <taxon>Rhabditina</taxon>
        <taxon>Rhabditomorpha</taxon>
        <taxon>Rhabditoidea</taxon>
        <taxon>Rhabditidae</taxon>
        <taxon>Peloderinae</taxon>
        <taxon>Caenorhabditis</taxon>
    </lineage>
</organism>
<reference evidence="1" key="1">
    <citation type="submission" date="2020-10" db="EMBL/GenBank/DDBJ databases">
        <authorList>
            <person name="Kikuchi T."/>
        </authorList>
    </citation>
    <scope>NUCLEOTIDE SEQUENCE</scope>
    <source>
        <strain evidence="1">NKZ352</strain>
    </source>
</reference>
<feature type="non-terminal residue" evidence="1">
    <location>
        <position position="53"/>
    </location>
</feature>
<proteinExistence type="predicted"/>
<dbReference type="Proteomes" id="UP000835052">
    <property type="component" value="Unassembled WGS sequence"/>
</dbReference>
<gene>
    <name evidence="1" type="ORF">CAUJ_LOCUS16272</name>
</gene>
<keyword evidence="2" id="KW-1185">Reference proteome</keyword>
<evidence type="ECO:0000313" key="2">
    <source>
        <dbReference type="Proteomes" id="UP000835052"/>
    </source>
</evidence>
<dbReference type="AlphaFoldDB" id="A0A8S1HUK8"/>
<protein>
    <submittedName>
        <fullName evidence="1">Uncharacterized protein</fullName>
    </submittedName>
</protein>
<accession>A0A8S1HUK8</accession>
<dbReference type="EMBL" id="CAJGYM010000414">
    <property type="protein sequence ID" value="CAD6200377.1"/>
    <property type="molecule type" value="Genomic_DNA"/>
</dbReference>
<name>A0A8S1HUK8_9PELO</name>
<sequence length="53" mass="6145">MLVSWFPRKHLQDLAMECLEILDEPDLTADHVSIYAEVVANFDIGLLFKKIKK</sequence>
<evidence type="ECO:0000313" key="1">
    <source>
        <dbReference type="EMBL" id="CAD6200377.1"/>
    </source>
</evidence>
<dbReference type="OrthoDB" id="10062843at2759"/>
<comment type="caution">
    <text evidence="1">The sequence shown here is derived from an EMBL/GenBank/DDBJ whole genome shotgun (WGS) entry which is preliminary data.</text>
</comment>